<organism evidence="11 12">
    <name type="scientific">Nezara viridula</name>
    <name type="common">Southern green stink bug</name>
    <name type="synonym">Cimex viridulus</name>
    <dbReference type="NCBI Taxonomy" id="85310"/>
    <lineage>
        <taxon>Eukaryota</taxon>
        <taxon>Metazoa</taxon>
        <taxon>Ecdysozoa</taxon>
        <taxon>Arthropoda</taxon>
        <taxon>Hexapoda</taxon>
        <taxon>Insecta</taxon>
        <taxon>Pterygota</taxon>
        <taxon>Neoptera</taxon>
        <taxon>Paraneoptera</taxon>
        <taxon>Hemiptera</taxon>
        <taxon>Heteroptera</taxon>
        <taxon>Panheteroptera</taxon>
        <taxon>Pentatomomorpha</taxon>
        <taxon>Pentatomoidea</taxon>
        <taxon>Pentatomidae</taxon>
        <taxon>Pentatominae</taxon>
        <taxon>Nezara</taxon>
    </lineage>
</organism>
<evidence type="ECO:0000256" key="8">
    <source>
        <dbReference type="ARBA" id="ARBA00023170"/>
    </source>
</evidence>
<evidence type="ECO:0000313" key="12">
    <source>
        <dbReference type="Proteomes" id="UP001152798"/>
    </source>
</evidence>
<evidence type="ECO:0000256" key="2">
    <source>
        <dbReference type="ARBA" id="ARBA00022475"/>
    </source>
</evidence>
<evidence type="ECO:0000256" key="9">
    <source>
        <dbReference type="ARBA" id="ARBA00023224"/>
    </source>
</evidence>
<dbReference type="Proteomes" id="UP001152798">
    <property type="component" value="Chromosome 4"/>
</dbReference>
<name>A0A9P0HEC9_NEZVI</name>
<dbReference type="GO" id="GO:0005886">
    <property type="term" value="C:plasma membrane"/>
    <property type="evidence" value="ECO:0007669"/>
    <property type="project" value="UniProtKB-SubCell"/>
</dbReference>
<dbReference type="AlphaFoldDB" id="A0A9P0HEC9"/>
<dbReference type="PANTHER" id="PTHR21137">
    <property type="entry name" value="ODORANT RECEPTOR"/>
    <property type="match status" value="1"/>
</dbReference>
<keyword evidence="4" id="KW-0812">Transmembrane</keyword>
<dbReference type="GO" id="GO:0007165">
    <property type="term" value="P:signal transduction"/>
    <property type="evidence" value="ECO:0007669"/>
    <property type="project" value="UniProtKB-KW"/>
</dbReference>
<evidence type="ECO:0000256" key="5">
    <source>
        <dbReference type="ARBA" id="ARBA00022725"/>
    </source>
</evidence>
<keyword evidence="8" id="KW-0675">Receptor</keyword>
<keyword evidence="3" id="KW-0716">Sensory transduction</keyword>
<feature type="signal peptide" evidence="10">
    <location>
        <begin position="1"/>
        <end position="19"/>
    </location>
</feature>
<evidence type="ECO:0000256" key="3">
    <source>
        <dbReference type="ARBA" id="ARBA00022606"/>
    </source>
</evidence>
<dbReference type="GO" id="GO:0004984">
    <property type="term" value="F:olfactory receptor activity"/>
    <property type="evidence" value="ECO:0007669"/>
    <property type="project" value="InterPro"/>
</dbReference>
<gene>
    <name evidence="11" type="ORF">NEZAVI_LOCUS9659</name>
</gene>
<protein>
    <submittedName>
        <fullName evidence="11">Uncharacterized protein</fullName>
    </submittedName>
</protein>
<sequence>MAIIFLICWCGEFIQTTSTQICDMVYSSEWPDNAEMKSFILIIQLRSIKSIKLNLGGFMVASFETFGNICSSAFSYFNLMLAVN</sequence>
<evidence type="ECO:0000256" key="6">
    <source>
        <dbReference type="ARBA" id="ARBA00022989"/>
    </source>
</evidence>
<keyword evidence="2" id="KW-1003">Cell membrane</keyword>
<keyword evidence="6" id="KW-1133">Transmembrane helix</keyword>
<keyword evidence="7" id="KW-0472">Membrane</keyword>
<proteinExistence type="predicted"/>
<keyword evidence="9" id="KW-0807">Transducer</keyword>
<dbReference type="GO" id="GO:0005549">
    <property type="term" value="F:odorant binding"/>
    <property type="evidence" value="ECO:0007669"/>
    <property type="project" value="InterPro"/>
</dbReference>
<evidence type="ECO:0000256" key="1">
    <source>
        <dbReference type="ARBA" id="ARBA00004651"/>
    </source>
</evidence>
<evidence type="ECO:0000256" key="4">
    <source>
        <dbReference type="ARBA" id="ARBA00022692"/>
    </source>
</evidence>
<dbReference type="OrthoDB" id="8185860at2759"/>
<evidence type="ECO:0000256" key="7">
    <source>
        <dbReference type="ARBA" id="ARBA00023136"/>
    </source>
</evidence>
<dbReference type="Pfam" id="PF02949">
    <property type="entry name" value="7tm_6"/>
    <property type="match status" value="1"/>
</dbReference>
<feature type="chain" id="PRO_5040191044" evidence="10">
    <location>
        <begin position="20"/>
        <end position="84"/>
    </location>
</feature>
<reference evidence="11" key="1">
    <citation type="submission" date="2022-01" db="EMBL/GenBank/DDBJ databases">
        <authorList>
            <person name="King R."/>
        </authorList>
    </citation>
    <scope>NUCLEOTIDE SEQUENCE</scope>
</reference>
<evidence type="ECO:0000313" key="11">
    <source>
        <dbReference type="EMBL" id="CAH1400415.1"/>
    </source>
</evidence>
<dbReference type="EMBL" id="OV725080">
    <property type="protein sequence ID" value="CAH1400415.1"/>
    <property type="molecule type" value="Genomic_DNA"/>
</dbReference>
<comment type="subcellular location">
    <subcellularLocation>
        <location evidence="1">Cell membrane</location>
        <topology evidence="1">Multi-pass membrane protein</topology>
    </subcellularLocation>
</comment>
<dbReference type="InterPro" id="IPR004117">
    <property type="entry name" value="7tm6_olfct_rcpt"/>
</dbReference>
<dbReference type="PANTHER" id="PTHR21137:SF35">
    <property type="entry name" value="ODORANT RECEPTOR 19A-RELATED"/>
    <property type="match status" value="1"/>
</dbReference>
<accession>A0A9P0HEC9</accession>
<evidence type="ECO:0000256" key="10">
    <source>
        <dbReference type="SAM" id="SignalP"/>
    </source>
</evidence>
<keyword evidence="10" id="KW-0732">Signal</keyword>
<keyword evidence="12" id="KW-1185">Reference proteome</keyword>
<keyword evidence="5" id="KW-0552">Olfaction</keyword>